<evidence type="ECO:0000256" key="1">
    <source>
        <dbReference type="SAM" id="MobiDB-lite"/>
    </source>
</evidence>
<evidence type="ECO:0000313" key="2">
    <source>
        <dbReference type="EMBL" id="KAF7466644.1"/>
    </source>
</evidence>
<dbReference type="Proteomes" id="UP000662637">
    <property type="component" value="Unassembled WGS sequence"/>
</dbReference>
<accession>A0A834PU63</accession>
<sequence length="77" mass="7809">MSREAALRRRRAGRGARPPAGEGLARAHAPQPRGAGGCAQGARVAASACRAARAARSRRLAQHFSARTAVGSPGPAV</sequence>
<reference evidence="2" key="1">
    <citation type="submission" date="2020-08" db="EMBL/GenBank/DDBJ databases">
        <authorList>
            <person name="Shumante A."/>
            <person name="Zimin A.V."/>
            <person name="Puiu D."/>
            <person name="Salzberg S.L."/>
        </authorList>
    </citation>
    <scope>NUCLEOTIDE SEQUENCE</scope>
    <source>
        <strain evidence="2">WC2-LM</strain>
        <tissue evidence="2">Liver</tissue>
    </source>
</reference>
<gene>
    <name evidence="2" type="ORF">GHT09_002068</name>
</gene>
<organism evidence="2 3">
    <name type="scientific">Marmota monax</name>
    <name type="common">Woodchuck</name>
    <dbReference type="NCBI Taxonomy" id="9995"/>
    <lineage>
        <taxon>Eukaryota</taxon>
        <taxon>Metazoa</taxon>
        <taxon>Chordata</taxon>
        <taxon>Craniata</taxon>
        <taxon>Vertebrata</taxon>
        <taxon>Euteleostomi</taxon>
        <taxon>Mammalia</taxon>
        <taxon>Eutheria</taxon>
        <taxon>Euarchontoglires</taxon>
        <taxon>Glires</taxon>
        <taxon>Rodentia</taxon>
        <taxon>Sciuromorpha</taxon>
        <taxon>Sciuridae</taxon>
        <taxon>Xerinae</taxon>
        <taxon>Marmotini</taxon>
        <taxon>Marmota</taxon>
    </lineage>
</organism>
<protein>
    <submittedName>
        <fullName evidence="2">Uncharacterized protein</fullName>
    </submittedName>
</protein>
<proteinExistence type="predicted"/>
<evidence type="ECO:0000313" key="3">
    <source>
        <dbReference type="Proteomes" id="UP000662637"/>
    </source>
</evidence>
<dbReference type="AlphaFoldDB" id="A0A834PU63"/>
<comment type="caution">
    <text evidence="2">The sequence shown here is derived from an EMBL/GenBank/DDBJ whole genome shotgun (WGS) entry which is preliminary data.</text>
</comment>
<feature type="region of interest" description="Disordered" evidence="1">
    <location>
        <begin position="1"/>
        <end position="38"/>
    </location>
</feature>
<name>A0A834PU63_MARMO</name>
<dbReference type="EMBL" id="WJEC01007838">
    <property type="protein sequence ID" value="KAF7466644.1"/>
    <property type="molecule type" value="Genomic_DNA"/>
</dbReference>
<feature type="compositionally biased region" description="Low complexity" evidence="1">
    <location>
        <begin position="15"/>
        <end position="27"/>
    </location>
</feature>